<feature type="compositionally biased region" description="Basic and acidic residues" evidence="1">
    <location>
        <begin position="9"/>
        <end position="25"/>
    </location>
</feature>
<reference evidence="3" key="1">
    <citation type="submission" date="2016-06" db="EMBL/GenBank/DDBJ databases">
        <title>Parallel loss of symbiosis genes in relatives of nitrogen-fixing non-legume Parasponia.</title>
        <authorList>
            <person name="Van Velzen R."/>
            <person name="Holmer R."/>
            <person name="Bu F."/>
            <person name="Rutten L."/>
            <person name="Van Zeijl A."/>
            <person name="Liu W."/>
            <person name="Santuari L."/>
            <person name="Cao Q."/>
            <person name="Sharma T."/>
            <person name="Shen D."/>
            <person name="Roswanjaya Y."/>
            <person name="Wardhani T."/>
            <person name="Kalhor M.S."/>
            <person name="Jansen J."/>
            <person name="Van den Hoogen J."/>
            <person name="Gungor B."/>
            <person name="Hartog M."/>
            <person name="Hontelez J."/>
            <person name="Verver J."/>
            <person name="Yang W.-C."/>
            <person name="Schijlen E."/>
            <person name="Repin R."/>
            <person name="Schilthuizen M."/>
            <person name="Schranz E."/>
            <person name="Heidstra R."/>
            <person name="Miyata K."/>
            <person name="Fedorova E."/>
            <person name="Kohlen W."/>
            <person name="Bisseling T."/>
            <person name="Smit S."/>
            <person name="Geurts R."/>
        </authorList>
    </citation>
    <scope>NUCLEOTIDE SEQUENCE [LARGE SCALE GENOMIC DNA]</scope>
    <source>
        <strain evidence="3">cv. WU1-14</strain>
    </source>
</reference>
<evidence type="ECO:0000313" key="2">
    <source>
        <dbReference type="EMBL" id="PON34772.1"/>
    </source>
</evidence>
<dbReference type="EMBL" id="JXTB01000643">
    <property type="protein sequence ID" value="PON34772.1"/>
    <property type="molecule type" value="Genomic_DNA"/>
</dbReference>
<name>A0A2P5AE12_PARAD</name>
<dbReference type="Proteomes" id="UP000237105">
    <property type="component" value="Unassembled WGS sequence"/>
</dbReference>
<protein>
    <submittedName>
        <fullName evidence="2">Uncharacterized protein</fullName>
    </submittedName>
</protein>
<feature type="region of interest" description="Disordered" evidence="1">
    <location>
        <begin position="1"/>
        <end position="50"/>
    </location>
</feature>
<keyword evidence="3" id="KW-1185">Reference proteome</keyword>
<dbReference type="AlphaFoldDB" id="A0A2P5AE12"/>
<accession>A0A2P5AE12</accession>
<dbReference type="OrthoDB" id="10628726at2759"/>
<comment type="caution">
    <text evidence="2">The sequence shown here is derived from an EMBL/GenBank/DDBJ whole genome shotgun (WGS) entry which is preliminary data.</text>
</comment>
<organism evidence="2 3">
    <name type="scientific">Parasponia andersonii</name>
    <name type="common">Sponia andersonii</name>
    <dbReference type="NCBI Taxonomy" id="3476"/>
    <lineage>
        <taxon>Eukaryota</taxon>
        <taxon>Viridiplantae</taxon>
        <taxon>Streptophyta</taxon>
        <taxon>Embryophyta</taxon>
        <taxon>Tracheophyta</taxon>
        <taxon>Spermatophyta</taxon>
        <taxon>Magnoliopsida</taxon>
        <taxon>eudicotyledons</taxon>
        <taxon>Gunneridae</taxon>
        <taxon>Pentapetalae</taxon>
        <taxon>rosids</taxon>
        <taxon>fabids</taxon>
        <taxon>Rosales</taxon>
        <taxon>Cannabaceae</taxon>
        <taxon>Parasponia</taxon>
    </lineage>
</organism>
<gene>
    <name evidence="2" type="ORF">PanWU01x14_341620</name>
</gene>
<evidence type="ECO:0000313" key="3">
    <source>
        <dbReference type="Proteomes" id="UP000237105"/>
    </source>
</evidence>
<sequence>MGITSCNKRIADGPRKRTKKEESRSESLQPALKGKQGQGLPVGSRPSPRSILAMRKGEDNILAVCKAKDKGVRVYPLEADPPARIFLLRIHQARRQKLKSSSVYYFPKYKGHGRQGRMPKSSICEKRVLDELAETRQSGNALFAPDKSRARAFSSTTKGLNSG</sequence>
<evidence type="ECO:0000256" key="1">
    <source>
        <dbReference type="SAM" id="MobiDB-lite"/>
    </source>
</evidence>
<proteinExistence type="predicted"/>